<evidence type="ECO:0000313" key="2">
    <source>
        <dbReference type="EMBL" id="KAJ8422176.1"/>
    </source>
</evidence>
<protein>
    <submittedName>
        <fullName evidence="2">Uncharacterized protein</fullName>
    </submittedName>
</protein>
<dbReference type="Proteomes" id="UP001153076">
    <property type="component" value="Unassembled WGS sequence"/>
</dbReference>
<feature type="region of interest" description="Disordered" evidence="1">
    <location>
        <begin position="136"/>
        <end position="176"/>
    </location>
</feature>
<reference evidence="2" key="1">
    <citation type="submission" date="2022-04" db="EMBL/GenBank/DDBJ databases">
        <title>Carnegiea gigantea Genome sequencing and assembly v2.</title>
        <authorList>
            <person name="Copetti D."/>
            <person name="Sanderson M.J."/>
            <person name="Burquez A."/>
            <person name="Wojciechowski M.F."/>
        </authorList>
    </citation>
    <scope>NUCLEOTIDE SEQUENCE</scope>
    <source>
        <strain evidence="2">SGP5-SGP5p</strain>
        <tissue evidence="2">Aerial part</tissue>
    </source>
</reference>
<evidence type="ECO:0000256" key="1">
    <source>
        <dbReference type="SAM" id="MobiDB-lite"/>
    </source>
</evidence>
<accession>A0A9Q1GN06</accession>
<comment type="caution">
    <text evidence="2">The sequence shown here is derived from an EMBL/GenBank/DDBJ whole genome shotgun (WGS) entry which is preliminary data.</text>
</comment>
<proteinExistence type="predicted"/>
<feature type="compositionally biased region" description="Low complexity" evidence="1">
    <location>
        <begin position="140"/>
        <end position="158"/>
    </location>
</feature>
<dbReference type="AlphaFoldDB" id="A0A9Q1GN06"/>
<dbReference type="EMBL" id="JAKOGI010002356">
    <property type="protein sequence ID" value="KAJ8422176.1"/>
    <property type="molecule type" value="Genomic_DNA"/>
</dbReference>
<name>A0A9Q1GN06_9CARY</name>
<gene>
    <name evidence="2" type="ORF">Cgig2_000647</name>
</gene>
<sequence>MEIVATIAGRYTERITRSAWKAQLQGAQQVLTAKSTSTNSQKGSRKEENQNPRGLDVGRHGLLIVQAALNSSRWIKLHQLRILTLGSGLAAIFYVLNVRFKIALYAERVRRQGQQKLPKELGALVMTPALSEPPLAGTLSASSWPPGPSSPYSSSPSSACTQPLPLLTFGAQPEGH</sequence>
<evidence type="ECO:0000313" key="3">
    <source>
        <dbReference type="Proteomes" id="UP001153076"/>
    </source>
</evidence>
<feature type="region of interest" description="Disordered" evidence="1">
    <location>
        <begin position="31"/>
        <end position="55"/>
    </location>
</feature>
<dbReference type="OrthoDB" id="1436852at2759"/>
<organism evidence="2 3">
    <name type="scientific">Carnegiea gigantea</name>
    <dbReference type="NCBI Taxonomy" id="171969"/>
    <lineage>
        <taxon>Eukaryota</taxon>
        <taxon>Viridiplantae</taxon>
        <taxon>Streptophyta</taxon>
        <taxon>Embryophyta</taxon>
        <taxon>Tracheophyta</taxon>
        <taxon>Spermatophyta</taxon>
        <taxon>Magnoliopsida</taxon>
        <taxon>eudicotyledons</taxon>
        <taxon>Gunneridae</taxon>
        <taxon>Pentapetalae</taxon>
        <taxon>Caryophyllales</taxon>
        <taxon>Cactineae</taxon>
        <taxon>Cactaceae</taxon>
        <taxon>Cactoideae</taxon>
        <taxon>Echinocereeae</taxon>
        <taxon>Carnegiea</taxon>
    </lineage>
</organism>
<feature type="compositionally biased region" description="Polar residues" evidence="1">
    <location>
        <begin position="31"/>
        <end position="42"/>
    </location>
</feature>
<keyword evidence="3" id="KW-1185">Reference proteome</keyword>